<dbReference type="CDD" id="cd03801">
    <property type="entry name" value="GT4_PimA-like"/>
    <property type="match status" value="1"/>
</dbReference>
<keyword evidence="3 6" id="KW-0808">Transferase</keyword>
<evidence type="ECO:0000259" key="5">
    <source>
        <dbReference type="Pfam" id="PF13439"/>
    </source>
</evidence>
<dbReference type="SUPFAM" id="SSF53756">
    <property type="entry name" value="UDP-Glycosyltransferase/glycogen phosphorylase"/>
    <property type="match status" value="1"/>
</dbReference>
<evidence type="ECO:0000313" key="6">
    <source>
        <dbReference type="EMBL" id="MCS0498275.1"/>
    </source>
</evidence>
<dbReference type="Pfam" id="PF00534">
    <property type="entry name" value="Glycos_transf_1"/>
    <property type="match status" value="1"/>
</dbReference>
<feature type="domain" description="Glycosyltransferase subfamily 4-like N-terminal" evidence="5">
    <location>
        <begin position="15"/>
        <end position="179"/>
    </location>
</feature>
<dbReference type="InterPro" id="IPR050194">
    <property type="entry name" value="Glycosyltransferase_grp1"/>
</dbReference>
<dbReference type="RefSeq" id="WP_258797164.1">
    <property type="nucleotide sequence ID" value="NZ_JANTHX010000003.1"/>
</dbReference>
<evidence type="ECO:0000256" key="2">
    <source>
        <dbReference type="ARBA" id="ARBA00022676"/>
    </source>
</evidence>
<protein>
    <recommendedName>
        <fullName evidence="1">D-inositol 3-phosphate glycosyltransferase</fullName>
    </recommendedName>
</protein>
<dbReference type="GO" id="GO:0009011">
    <property type="term" value="F:alpha-1,4-glucan glucosyltransferase (ADP-glucose donor) activity"/>
    <property type="evidence" value="ECO:0007669"/>
    <property type="project" value="UniProtKB-EC"/>
</dbReference>
<dbReference type="PANTHER" id="PTHR45947">
    <property type="entry name" value="SULFOQUINOVOSYL TRANSFERASE SQD2"/>
    <property type="match status" value="1"/>
</dbReference>
<evidence type="ECO:0000256" key="1">
    <source>
        <dbReference type="ARBA" id="ARBA00021292"/>
    </source>
</evidence>
<dbReference type="PANTHER" id="PTHR45947:SF3">
    <property type="entry name" value="SULFOQUINOVOSYL TRANSFERASE SQD2"/>
    <property type="match status" value="1"/>
</dbReference>
<name>A0ABT1ZC42_9MICO</name>
<reference evidence="6 7" key="1">
    <citation type="submission" date="2022-08" db="EMBL/GenBank/DDBJ databases">
        <authorList>
            <person name="Li F."/>
        </authorList>
    </citation>
    <scope>NUCLEOTIDE SEQUENCE [LARGE SCALE GENOMIC DNA]</scope>
    <source>
        <strain evidence="6 7">10F1B-8-1</strain>
    </source>
</reference>
<evidence type="ECO:0000313" key="7">
    <source>
        <dbReference type="Proteomes" id="UP001205337"/>
    </source>
</evidence>
<dbReference type="Pfam" id="PF13439">
    <property type="entry name" value="Glyco_transf_4"/>
    <property type="match status" value="1"/>
</dbReference>
<sequence>MRVDVLSREYPPEVYGGAGVHVAELVAALRRDVDVVVRCFGLPRDEPHSYAYLVPPQLTAANPALATLGVDLQMAEDVAGADLVHSHTWYANAAGHLAKLLHGIPHVVTAHSLEPLRPWKAEQLGGGYRVSSWIEKTAFEGADAVIAVSAGMRADILRCYPDIDPERVHVVHNGIDLERWHPTEDAAVLERFGIDPERRSVVFVGRITRQKGLPYLLAAARRLDPEVQLVLCAGAPDTPEIMAEVQAGVRVLQEERDGVVWIEEMLPQHELAAVLTAGTVFVCPSVYEPLGIVNLEAMACGLPVVGTATGGIPEVIADGLTGRLVPIEQLDDGTGTPVDPERFVADLAAALSEVLADPATARLMGEAGRLRAESEFSWSSIAARTRAVYDALLPAGADRDD</sequence>
<evidence type="ECO:0000256" key="3">
    <source>
        <dbReference type="ARBA" id="ARBA00022679"/>
    </source>
</evidence>
<dbReference type="InterPro" id="IPR011875">
    <property type="entry name" value="M1P_synthase"/>
</dbReference>
<keyword evidence="2 6" id="KW-0328">Glycosyltransferase</keyword>
<accession>A0ABT1ZC42</accession>
<dbReference type="Proteomes" id="UP001205337">
    <property type="component" value="Unassembled WGS sequence"/>
</dbReference>
<feature type="domain" description="Glycosyl transferase family 1" evidence="4">
    <location>
        <begin position="192"/>
        <end position="369"/>
    </location>
</feature>
<keyword evidence="7" id="KW-1185">Reference proteome</keyword>
<proteinExistence type="predicted"/>
<evidence type="ECO:0000259" key="4">
    <source>
        <dbReference type="Pfam" id="PF00534"/>
    </source>
</evidence>
<dbReference type="EMBL" id="JANTHX010000003">
    <property type="protein sequence ID" value="MCS0498275.1"/>
    <property type="molecule type" value="Genomic_DNA"/>
</dbReference>
<organism evidence="6 7">
    <name type="scientific">Protaetiibacter mangrovi</name>
    <dbReference type="NCBI Taxonomy" id="2970926"/>
    <lineage>
        <taxon>Bacteria</taxon>
        <taxon>Bacillati</taxon>
        <taxon>Actinomycetota</taxon>
        <taxon>Actinomycetes</taxon>
        <taxon>Micrococcales</taxon>
        <taxon>Microbacteriaceae</taxon>
        <taxon>Protaetiibacter</taxon>
    </lineage>
</organism>
<dbReference type="InterPro" id="IPR001296">
    <property type="entry name" value="Glyco_trans_1"/>
</dbReference>
<dbReference type="NCBIfam" id="TIGR02149">
    <property type="entry name" value="glgA_Coryne"/>
    <property type="match status" value="1"/>
</dbReference>
<gene>
    <name evidence="6" type="primary">glgA</name>
    <name evidence="6" type="ORF">NUH29_01770</name>
</gene>
<comment type="caution">
    <text evidence="6">The sequence shown here is derived from an EMBL/GenBank/DDBJ whole genome shotgun (WGS) entry which is preliminary data.</text>
</comment>
<dbReference type="InterPro" id="IPR028098">
    <property type="entry name" value="Glyco_trans_4-like_N"/>
</dbReference>
<dbReference type="Gene3D" id="3.40.50.2000">
    <property type="entry name" value="Glycogen Phosphorylase B"/>
    <property type="match status" value="2"/>
</dbReference>